<dbReference type="PANTHER" id="PTHR43877">
    <property type="entry name" value="AMINOALKYLPHOSPHONATE N-ACETYLTRANSFERASE-RELATED-RELATED"/>
    <property type="match status" value="1"/>
</dbReference>
<keyword evidence="2" id="KW-0012">Acyltransferase</keyword>
<dbReference type="AlphaFoldDB" id="A0A7D5V9B6"/>
<evidence type="ECO:0000313" key="5">
    <source>
        <dbReference type="Proteomes" id="UP000510822"/>
    </source>
</evidence>
<evidence type="ECO:0000313" key="4">
    <source>
        <dbReference type="EMBL" id="QLI81331.1"/>
    </source>
</evidence>
<dbReference type="SUPFAM" id="SSF55729">
    <property type="entry name" value="Acyl-CoA N-acyltransferases (Nat)"/>
    <property type="match status" value="1"/>
</dbReference>
<dbReference type="InterPro" id="IPR000182">
    <property type="entry name" value="GNAT_dom"/>
</dbReference>
<organism evidence="4 5">
    <name type="scientific">Chitinibacter fontanus</name>
    <dbReference type="NCBI Taxonomy" id="1737446"/>
    <lineage>
        <taxon>Bacteria</taxon>
        <taxon>Pseudomonadati</taxon>
        <taxon>Pseudomonadota</taxon>
        <taxon>Betaproteobacteria</taxon>
        <taxon>Neisseriales</taxon>
        <taxon>Chitinibacteraceae</taxon>
        <taxon>Chitinibacter</taxon>
    </lineage>
</organism>
<evidence type="ECO:0000256" key="1">
    <source>
        <dbReference type="ARBA" id="ARBA00022679"/>
    </source>
</evidence>
<protein>
    <submittedName>
        <fullName evidence="4">GNAT family N-acetyltransferase</fullName>
    </submittedName>
</protein>
<dbReference type="Proteomes" id="UP000510822">
    <property type="component" value="Chromosome"/>
</dbReference>
<dbReference type="InterPro" id="IPR050832">
    <property type="entry name" value="Bact_Acetyltransf"/>
</dbReference>
<dbReference type="CDD" id="cd04301">
    <property type="entry name" value="NAT_SF"/>
    <property type="match status" value="1"/>
</dbReference>
<keyword evidence="5" id="KW-1185">Reference proteome</keyword>
<dbReference type="Pfam" id="PF00583">
    <property type="entry name" value="Acetyltransf_1"/>
    <property type="match status" value="1"/>
</dbReference>
<dbReference type="KEGG" id="cfon:HZU75_07220"/>
<evidence type="ECO:0000256" key="2">
    <source>
        <dbReference type="ARBA" id="ARBA00023315"/>
    </source>
</evidence>
<proteinExistence type="predicted"/>
<dbReference type="GO" id="GO:0016747">
    <property type="term" value="F:acyltransferase activity, transferring groups other than amino-acyl groups"/>
    <property type="evidence" value="ECO:0007669"/>
    <property type="project" value="InterPro"/>
</dbReference>
<feature type="domain" description="N-acetyltransferase" evidence="3">
    <location>
        <begin position="6"/>
        <end position="162"/>
    </location>
</feature>
<dbReference type="RefSeq" id="WP_180308458.1">
    <property type="nucleotide sequence ID" value="NZ_CP058952.1"/>
</dbReference>
<name>A0A7D5V9B6_9NEIS</name>
<evidence type="ECO:0000259" key="3">
    <source>
        <dbReference type="PROSITE" id="PS51186"/>
    </source>
</evidence>
<dbReference type="Gene3D" id="3.40.630.30">
    <property type="match status" value="1"/>
</dbReference>
<dbReference type="PROSITE" id="PS51186">
    <property type="entry name" value="GNAT"/>
    <property type="match status" value="1"/>
</dbReference>
<dbReference type="EMBL" id="CP058952">
    <property type="protein sequence ID" value="QLI81331.1"/>
    <property type="molecule type" value="Genomic_DNA"/>
</dbReference>
<dbReference type="InterPro" id="IPR016181">
    <property type="entry name" value="Acyl_CoA_acyltransferase"/>
</dbReference>
<keyword evidence="1 4" id="KW-0808">Transferase</keyword>
<dbReference type="PANTHER" id="PTHR43877:SF2">
    <property type="entry name" value="AMINOALKYLPHOSPHONATE N-ACETYLTRANSFERASE-RELATED"/>
    <property type="match status" value="1"/>
</dbReference>
<accession>A0A7D5V9B6</accession>
<reference evidence="4 5" key="1">
    <citation type="journal article" date="2016" name="Int. J. Syst. Evol. Microbiol.">
        <title>Chitinibacter fontanus sp. nov., isolated from a spring.</title>
        <authorList>
            <person name="Sheu S.Y."/>
            <person name="Li Y.S."/>
            <person name="Young C.C."/>
            <person name="Chen W.M."/>
        </authorList>
    </citation>
    <scope>NUCLEOTIDE SEQUENCE [LARGE SCALE GENOMIC DNA]</scope>
    <source>
        <strain evidence="4 5">STM-7</strain>
    </source>
</reference>
<sequence length="162" mass="18431">MPEATFAISNAGILDLDDLAPLFNAYRQFYIDTSLRYASYSQDTEEARAFLSQRLVQSDSRLYLVRDTAGKAIGFTQVFESFSSMSLCRCWVLNDLFVLPELRGQKIGAALLAHVEREAKAIGVGMLTMQTSPENVNAHRLYQKMGYQREMGHLHFVRRLNQ</sequence>
<gene>
    <name evidence="4" type="ORF">HZU75_07220</name>
</gene>